<dbReference type="SUPFAM" id="SSF47336">
    <property type="entry name" value="ACP-like"/>
    <property type="match status" value="1"/>
</dbReference>
<dbReference type="PROSITE" id="PS00012">
    <property type="entry name" value="PHOSPHOPANTETHEINE"/>
    <property type="match status" value="1"/>
</dbReference>
<keyword evidence="2" id="KW-0597">Phosphoprotein</keyword>
<evidence type="ECO:0000256" key="1">
    <source>
        <dbReference type="ARBA" id="ARBA00022450"/>
    </source>
</evidence>
<accession>A0A7W5B504</accession>
<protein>
    <submittedName>
        <fullName evidence="4">Acyl carrier protein</fullName>
    </submittedName>
</protein>
<gene>
    <name evidence="4" type="ORF">FHS18_006162</name>
</gene>
<dbReference type="AlphaFoldDB" id="A0A7W5B504"/>
<evidence type="ECO:0000259" key="3">
    <source>
        <dbReference type="PROSITE" id="PS50075"/>
    </source>
</evidence>
<organism evidence="4 5">
    <name type="scientific">Paenibacillus phyllosphaerae</name>
    <dbReference type="NCBI Taxonomy" id="274593"/>
    <lineage>
        <taxon>Bacteria</taxon>
        <taxon>Bacillati</taxon>
        <taxon>Bacillota</taxon>
        <taxon>Bacilli</taxon>
        <taxon>Bacillales</taxon>
        <taxon>Paenibacillaceae</taxon>
        <taxon>Paenibacillus</taxon>
    </lineage>
</organism>
<reference evidence="4 5" key="1">
    <citation type="submission" date="2020-08" db="EMBL/GenBank/DDBJ databases">
        <title>Genomic Encyclopedia of Type Strains, Phase III (KMG-III): the genomes of soil and plant-associated and newly described type strains.</title>
        <authorList>
            <person name="Whitman W."/>
        </authorList>
    </citation>
    <scope>NUCLEOTIDE SEQUENCE [LARGE SCALE GENOMIC DNA]</scope>
    <source>
        <strain evidence="4 5">CECT 5862</strain>
    </source>
</reference>
<evidence type="ECO:0000313" key="5">
    <source>
        <dbReference type="Proteomes" id="UP000570361"/>
    </source>
</evidence>
<evidence type="ECO:0000313" key="4">
    <source>
        <dbReference type="EMBL" id="MBB3114046.1"/>
    </source>
</evidence>
<sequence>MNIEQTIKETVVAATDGAVDLEKVESVGDNLGSLGLSSLVQVRLIVLLEEKFDIEVDVEMIEEMQLLNSLSSMVKYVSDELKLGVAD</sequence>
<proteinExistence type="predicted"/>
<dbReference type="InterPro" id="IPR009081">
    <property type="entry name" value="PP-bd_ACP"/>
</dbReference>
<dbReference type="EMBL" id="JACHXK010000025">
    <property type="protein sequence ID" value="MBB3114046.1"/>
    <property type="molecule type" value="Genomic_DNA"/>
</dbReference>
<dbReference type="Proteomes" id="UP000570361">
    <property type="component" value="Unassembled WGS sequence"/>
</dbReference>
<dbReference type="PROSITE" id="PS50075">
    <property type="entry name" value="CARRIER"/>
    <property type="match status" value="1"/>
</dbReference>
<dbReference type="Gene3D" id="1.10.1200.10">
    <property type="entry name" value="ACP-like"/>
    <property type="match status" value="1"/>
</dbReference>
<comment type="caution">
    <text evidence="4">The sequence shown here is derived from an EMBL/GenBank/DDBJ whole genome shotgun (WGS) entry which is preliminary data.</text>
</comment>
<keyword evidence="5" id="KW-1185">Reference proteome</keyword>
<dbReference type="Pfam" id="PF00550">
    <property type="entry name" value="PP-binding"/>
    <property type="match status" value="1"/>
</dbReference>
<keyword evidence="1" id="KW-0596">Phosphopantetheine</keyword>
<dbReference type="InterPro" id="IPR006162">
    <property type="entry name" value="Ppantetheine_attach_site"/>
</dbReference>
<evidence type="ECO:0000256" key="2">
    <source>
        <dbReference type="ARBA" id="ARBA00022553"/>
    </source>
</evidence>
<dbReference type="InterPro" id="IPR036736">
    <property type="entry name" value="ACP-like_sf"/>
</dbReference>
<dbReference type="RefSeq" id="WP_183604104.1">
    <property type="nucleotide sequence ID" value="NZ_JACHXK010000025.1"/>
</dbReference>
<feature type="domain" description="Carrier" evidence="3">
    <location>
        <begin position="1"/>
        <end position="81"/>
    </location>
</feature>
<name>A0A7W5B504_9BACL</name>